<evidence type="ECO:0008006" key="3">
    <source>
        <dbReference type="Google" id="ProtNLM"/>
    </source>
</evidence>
<dbReference type="Proteomes" id="UP001601059">
    <property type="component" value="Unassembled WGS sequence"/>
</dbReference>
<name>A0ABW6KD55_9BACI</name>
<evidence type="ECO:0000313" key="2">
    <source>
        <dbReference type="Proteomes" id="UP001601059"/>
    </source>
</evidence>
<dbReference type="EMBL" id="JBIACK010000003">
    <property type="protein sequence ID" value="MFE8700833.1"/>
    <property type="molecule type" value="Genomic_DNA"/>
</dbReference>
<accession>A0ABW6KD55</accession>
<keyword evidence="2" id="KW-1185">Reference proteome</keyword>
<gene>
    <name evidence="1" type="ORF">ACFYKX_09420</name>
</gene>
<proteinExistence type="predicted"/>
<protein>
    <recommendedName>
        <fullName evidence="3">Sporulation protein Cse60</fullName>
    </recommendedName>
</protein>
<dbReference type="RefSeq" id="WP_389360390.1">
    <property type="nucleotide sequence ID" value="NZ_JBIACK010000003.1"/>
</dbReference>
<comment type="caution">
    <text evidence="1">The sequence shown here is derived from an EMBL/GenBank/DDBJ whole genome shotgun (WGS) entry which is preliminary data.</text>
</comment>
<sequence length="51" mass="6080">MRIKTITGWSEKDFDKKVNEFLNDTTIEIVDIKFTNPIFFYSAMVIYKEAK</sequence>
<reference evidence="1 2" key="1">
    <citation type="submission" date="2024-08" db="EMBL/GenBank/DDBJ databases">
        <title>Two novel Cytobacillus novel species.</title>
        <authorList>
            <person name="Liu G."/>
        </authorList>
    </citation>
    <scope>NUCLEOTIDE SEQUENCE [LARGE SCALE GENOMIC DNA]</scope>
    <source>
        <strain evidence="1 2">FJAT-54145</strain>
    </source>
</reference>
<evidence type="ECO:0000313" key="1">
    <source>
        <dbReference type="EMBL" id="MFE8700833.1"/>
    </source>
</evidence>
<organism evidence="1 2">
    <name type="scientific">Cytobacillus spartinae</name>
    <dbReference type="NCBI Taxonomy" id="3299023"/>
    <lineage>
        <taxon>Bacteria</taxon>
        <taxon>Bacillati</taxon>
        <taxon>Bacillota</taxon>
        <taxon>Bacilli</taxon>
        <taxon>Bacillales</taxon>
        <taxon>Bacillaceae</taxon>
        <taxon>Cytobacillus</taxon>
    </lineage>
</organism>